<dbReference type="EMBL" id="CABDUW010001476">
    <property type="protein sequence ID" value="VTJ81911.1"/>
    <property type="molecule type" value="Genomic_DNA"/>
</dbReference>
<evidence type="ECO:0000313" key="2">
    <source>
        <dbReference type="Proteomes" id="UP000335636"/>
    </source>
</evidence>
<evidence type="ECO:0000313" key="1">
    <source>
        <dbReference type="EMBL" id="VTJ81911.1"/>
    </source>
</evidence>
<comment type="caution">
    <text evidence="1">The sequence shown here is derived from an EMBL/GenBank/DDBJ whole genome shotgun (WGS) entry which is preliminary data.</text>
</comment>
<keyword evidence="2" id="KW-1185">Reference proteome</keyword>
<reference evidence="1" key="1">
    <citation type="submission" date="2019-04" db="EMBL/GenBank/DDBJ databases">
        <authorList>
            <person name="Alioto T."/>
            <person name="Alioto T."/>
        </authorList>
    </citation>
    <scope>NUCLEOTIDE SEQUENCE [LARGE SCALE GENOMIC DNA]</scope>
</reference>
<name>A0A5E4CLU4_MARMO</name>
<dbReference type="Proteomes" id="UP000335636">
    <property type="component" value="Unassembled WGS sequence"/>
</dbReference>
<proteinExistence type="predicted"/>
<protein>
    <submittedName>
        <fullName evidence="1">Uncharacterized protein</fullName>
    </submittedName>
</protein>
<organism evidence="1 2">
    <name type="scientific">Marmota monax</name>
    <name type="common">Woodchuck</name>
    <dbReference type="NCBI Taxonomy" id="9995"/>
    <lineage>
        <taxon>Eukaryota</taxon>
        <taxon>Metazoa</taxon>
        <taxon>Chordata</taxon>
        <taxon>Craniata</taxon>
        <taxon>Vertebrata</taxon>
        <taxon>Euteleostomi</taxon>
        <taxon>Mammalia</taxon>
        <taxon>Eutheria</taxon>
        <taxon>Euarchontoglires</taxon>
        <taxon>Glires</taxon>
        <taxon>Rodentia</taxon>
        <taxon>Sciuromorpha</taxon>
        <taxon>Sciuridae</taxon>
        <taxon>Xerinae</taxon>
        <taxon>Marmotini</taxon>
        <taxon>Marmota</taxon>
    </lineage>
</organism>
<accession>A0A5E4CLU4</accession>
<dbReference type="AlphaFoldDB" id="A0A5E4CLU4"/>
<gene>
    <name evidence="1" type="ORF">MONAX_5E025520</name>
</gene>
<sequence>MHPPPPAPVIQQLVPIYTRGERPALLLGGPHSAAATRLVSGAEEFQINLERLVHSERAADARVVSADL</sequence>